<dbReference type="Gene3D" id="3.40.470.10">
    <property type="entry name" value="Uracil-DNA glycosylase-like domain"/>
    <property type="match status" value="1"/>
</dbReference>
<evidence type="ECO:0008006" key="3">
    <source>
        <dbReference type="Google" id="ProtNLM"/>
    </source>
</evidence>
<dbReference type="OrthoDB" id="7644342at2"/>
<evidence type="ECO:0000313" key="2">
    <source>
        <dbReference type="Proteomes" id="UP000076128"/>
    </source>
</evidence>
<dbReference type="KEGG" id="daa:AKL17_2718"/>
<protein>
    <recommendedName>
        <fullName evidence="3">Uracil DNA glycosylase superfamily protein</fullName>
    </recommendedName>
</protein>
<dbReference type="RefSeq" id="WP_066814006.1">
    <property type="nucleotide sequence ID" value="NZ_CP012661.1"/>
</dbReference>
<dbReference type="InterPro" id="IPR036895">
    <property type="entry name" value="Uracil-DNA_glycosylase-like_sf"/>
</dbReference>
<dbReference type="SUPFAM" id="SSF52141">
    <property type="entry name" value="Uracil-DNA glycosylase-like"/>
    <property type="match status" value="1"/>
</dbReference>
<name>A0A159Z448_9RHOB</name>
<dbReference type="Proteomes" id="UP000076128">
    <property type="component" value="Chromosome"/>
</dbReference>
<organism evidence="1 2">
    <name type="scientific">Frigidibacter mobilis</name>
    <dbReference type="NCBI Taxonomy" id="1335048"/>
    <lineage>
        <taxon>Bacteria</taxon>
        <taxon>Pseudomonadati</taxon>
        <taxon>Pseudomonadota</taxon>
        <taxon>Alphaproteobacteria</taxon>
        <taxon>Rhodobacterales</taxon>
        <taxon>Paracoccaceae</taxon>
        <taxon>Frigidibacter</taxon>
    </lineage>
</organism>
<keyword evidence="2" id="KW-1185">Reference proteome</keyword>
<dbReference type="EMBL" id="CP012661">
    <property type="protein sequence ID" value="AMY69957.1"/>
    <property type="molecule type" value="Genomic_DNA"/>
</dbReference>
<gene>
    <name evidence="1" type="ORF">AKL17_2718</name>
</gene>
<evidence type="ECO:0000313" key="1">
    <source>
        <dbReference type="EMBL" id="AMY69957.1"/>
    </source>
</evidence>
<dbReference type="AlphaFoldDB" id="A0A159Z448"/>
<sequence>MTLASPPLDTDLTFNRGEWGNWIRSQSGLFQINALQDISGRLRDEFHAGHQAGRSMPLLLPDDAASPFLAPLHEKLAGYDLPCLIESRQAPSRRRIMFCAQDPLRSGPGTGITVGTFFGIDNQWLRHSRRHYGVVWRLIRRSVSEGYGVWVTDAMKLWCKEGIDPQVREACAEVLREEVRRVRPEKIVAFGWAAATTLDQLGFTDRTVHVLHPAARRPTGWAGGTPANTPDDRMQARVDKYWTDISGA</sequence>
<proteinExistence type="predicted"/>
<reference evidence="1 2" key="1">
    <citation type="submission" date="2015-09" db="EMBL/GenBank/DDBJ databases">
        <title>Complete genome sequence of Defluviimonas alba cai42t isolated from an oilfield in Xinjiang.</title>
        <authorList>
            <person name="Geng S."/>
            <person name="Pan X."/>
            <person name="Wu X."/>
        </authorList>
    </citation>
    <scope>NUCLEOTIDE SEQUENCE [LARGE SCALE GENOMIC DNA]</scope>
    <source>
        <strain evidence="2">cai42</strain>
    </source>
</reference>
<accession>A0A159Z448</accession>